<organism evidence="3 4">
    <name type="scientific">Aquisphaera giovannonii</name>
    <dbReference type="NCBI Taxonomy" id="406548"/>
    <lineage>
        <taxon>Bacteria</taxon>
        <taxon>Pseudomonadati</taxon>
        <taxon>Planctomycetota</taxon>
        <taxon>Planctomycetia</taxon>
        <taxon>Isosphaerales</taxon>
        <taxon>Isosphaeraceae</taxon>
        <taxon>Aquisphaera</taxon>
    </lineage>
</organism>
<gene>
    <name evidence="3" type="ORF">OJF2_42140</name>
</gene>
<dbReference type="EMBL" id="CP042997">
    <property type="protein sequence ID" value="QEH35659.1"/>
    <property type="molecule type" value="Genomic_DNA"/>
</dbReference>
<evidence type="ECO:0000313" key="3">
    <source>
        <dbReference type="EMBL" id="QEH35659.1"/>
    </source>
</evidence>
<keyword evidence="2" id="KW-0472">Membrane</keyword>
<dbReference type="PANTHER" id="PTHR12697:SF5">
    <property type="entry name" value="DEOXYHYPUSINE HYDROXYLASE"/>
    <property type="match status" value="1"/>
</dbReference>
<dbReference type="GO" id="GO:0016491">
    <property type="term" value="F:oxidoreductase activity"/>
    <property type="evidence" value="ECO:0007669"/>
    <property type="project" value="TreeGrafter"/>
</dbReference>
<feature type="region of interest" description="Disordered" evidence="1">
    <location>
        <begin position="142"/>
        <end position="163"/>
    </location>
</feature>
<keyword evidence="2" id="KW-0812">Transmembrane</keyword>
<dbReference type="Gene3D" id="1.25.10.10">
    <property type="entry name" value="Leucine-rich Repeat Variant"/>
    <property type="match status" value="2"/>
</dbReference>
<dbReference type="PANTHER" id="PTHR12697">
    <property type="entry name" value="PBS LYASE HEAT-LIKE PROTEIN"/>
    <property type="match status" value="1"/>
</dbReference>
<keyword evidence="2" id="KW-1133">Transmembrane helix</keyword>
<dbReference type="Pfam" id="PF13646">
    <property type="entry name" value="HEAT_2"/>
    <property type="match status" value="2"/>
</dbReference>
<evidence type="ECO:0000313" key="4">
    <source>
        <dbReference type="Proteomes" id="UP000324233"/>
    </source>
</evidence>
<sequence length="469" mass="48823">MAELTPTAGAAPRKKTFGPLLYSTLLAAGLVGLYSAIELGGPVLQRWLEERRLASAVTSRDPNERRAAIGLLQGRHRASAAPHLRRALLDPDPEVRVEACEALFHLGEDPPRYADVLIGLVGKGGDDDGVDRRVKAARLLGSLRATHRGPSPGRSAAGGDADAGTALQRRTFEALSPLLHDPSDEVRAAAAAALGQGVALPEVAACLEAAASDRDPDVRLAIAGALVRLRGGDDPAAARIFLGLVDDPELADWGPLLESLRSAGEATRGRVFRSVVEAARKAEPARRPERIAVLSWAGGLARDAVPALESLLDDPDLATRAAAADALLGIQNDHASGGLVPRTRIARVAAIGGPGGMAAMMGMADSEPATIADPRALRAIRAVLAEVVGSKQIPLEGRQNALEWLQRLTTDSPGLPAEASSALVRQLGDPDPDIRRSAHALLGLSIEAGPVHMPGARPEKSAPKSPAPK</sequence>
<evidence type="ECO:0000256" key="2">
    <source>
        <dbReference type="SAM" id="Phobius"/>
    </source>
</evidence>
<evidence type="ECO:0000256" key="1">
    <source>
        <dbReference type="SAM" id="MobiDB-lite"/>
    </source>
</evidence>
<dbReference type="SUPFAM" id="SSF48371">
    <property type="entry name" value="ARM repeat"/>
    <property type="match status" value="1"/>
</dbReference>
<feature type="region of interest" description="Disordered" evidence="1">
    <location>
        <begin position="447"/>
        <end position="469"/>
    </location>
</feature>
<dbReference type="InterPro" id="IPR011989">
    <property type="entry name" value="ARM-like"/>
</dbReference>
<reference evidence="3 4" key="1">
    <citation type="submission" date="2019-08" db="EMBL/GenBank/DDBJ databases">
        <title>Deep-cultivation of Planctomycetes and their phenomic and genomic characterization uncovers novel biology.</title>
        <authorList>
            <person name="Wiegand S."/>
            <person name="Jogler M."/>
            <person name="Boedeker C."/>
            <person name="Pinto D."/>
            <person name="Vollmers J."/>
            <person name="Rivas-Marin E."/>
            <person name="Kohn T."/>
            <person name="Peeters S.H."/>
            <person name="Heuer A."/>
            <person name="Rast P."/>
            <person name="Oberbeckmann S."/>
            <person name="Bunk B."/>
            <person name="Jeske O."/>
            <person name="Meyerdierks A."/>
            <person name="Storesund J.E."/>
            <person name="Kallscheuer N."/>
            <person name="Luecker S."/>
            <person name="Lage O.M."/>
            <person name="Pohl T."/>
            <person name="Merkel B.J."/>
            <person name="Hornburger P."/>
            <person name="Mueller R.-W."/>
            <person name="Bruemmer F."/>
            <person name="Labrenz M."/>
            <person name="Spormann A.M."/>
            <person name="Op den Camp H."/>
            <person name="Overmann J."/>
            <person name="Amann R."/>
            <person name="Jetten M.S.M."/>
            <person name="Mascher T."/>
            <person name="Medema M.H."/>
            <person name="Devos D.P."/>
            <person name="Kaster A.-K."/>
            <person name="Ovreas L."/>
            <person name="Rohde M."/>
            <person name="Galperin M.Y."/>
            <person name="Jogler C."/>
        </authorList>
    </citation>
    <scope>NUCLEOTIDE SEQUENCE [LARGE SCALE GENOMIC DNA]</scope>
    <source>
        <strain evidence="3 4">OJF2</strain>
    </source>
</reference>
<accession>A0A5B9W676</accession>
<name>A0A5B9W676_9BACT</name>
<feature type="compositionally biased region" description="Low complexity" evidence="1">
    <location>
        <begin position="148"/>
        <end position="163"/>
    </location>
</feature>
<dbReference type="AlphaFoldDB" id="A0A5B9W676"/>
<protein>
    <submittedName>
        <fullName evidence="3">HEAT repeat protein</fullName>
    </submittedName>
</protein>
<dbReference type="KEGG" id="agv:OJF2_42140"/>
<proteinExistence type="predicted"/>
<dbReference type="InterPro" id="IPR016024">
    <property type="entry name" value="ARM-type_fold"/>
</dbReference>
<feature type="transmembrane region" description="Helical" evidence="2">
    <location>
        <begin position="20"/>
        <end position="44"/>
    </location>
</feature>
<keyword evidence="4" id="KW-1185">Reference proteome</keyword>
<dbReference type="Proteomes" id="UP000324233">
    <property type="component" value="Chromosome"/>
</dbReference>
<dbReference type="RefSeq" id="WP_148595435.1">
    <property type="nucleotide sequence ID" value="NZ_CP042997.1"/>
</dbReference>